<dbReference type="Proteomes" id="UP001054837">
    <property type="component" value="Unassembled WGS sequence"/>
</dbReference>
<evidence type="ECO:0000313" key="3">
    <source>
        <dbReference type="Proteomes" id="UP001054837"/>
    </source>
</evidence>
<gene>
    <name evidence="2" type="ORF">CDAR_238981</name>
</gene>
<reference evidence="2 3" key="1">
    <citation type="submission" date="2021-06" db="EMBL/GenBank/DDBJ databases">
        <title>Caerostris darwini draft genome.</title>
        <authorList>
            <person name="Kono N."/>
            <person name="Arakawa K."/>
        </authorList>
    </citation>
    <scope>NUCLEOTIDE SEQUENCE [LARGE SCALE GENOMIC DNA]</scope>
</reference>
<evidence type="ECO:0000256" key="1">
    <source>
        <dbReference type="SAM" id="SignalP"/>
    </source>
</evidence>
<evidence type="ECO:0000313" key="2">
    <source>
        <dbReference type="EMBL" id="GIX99902.1"/>
    </source>
</evidence>
<organism evidence="2 3">
    <name type="scientific">Caerostris darwini</name>
    <dbReference type="NCBI Taxonomy" id="1538125"/>
    <lineage>
        <taxon>Eukaryota</taxon>
        <taxon>Metazoa</taxon>
        <taxon>Ecdysozoa</taxon>
        <taxon>Arthropoda</taxon>
        <taxon>Chelicerata</taxon>
        <taxon>Arachnida</taxon>
        <taxon>Araneae</taxon>
        <taxon>Araneomorphae</taxon>
        <taxon>Entelegynae</taxon>
        <taxon>Araneoidea</taxon>
        <taxon>Araneidae</taxon>
        <taxon>Caerostris</taxon>
    </lineage>
</organism>
<keyword evidence="1" id="KW-0732">Signal</keyword>
<feature type="chain" id="PRO_5043416608" description="Secreted protein" evidence="1">
    <location>
        <begin position="34"/>
        <end position="98"/>
    </location>
</feature>
<feature type="signal peptide" evidence="1">
    <location>
        <begin position="1"/>
        <end position="33"/>
    </location>
</feature>
<sequence>MCARIGSERRSLLRILLCHVVCPFLLLCPTSLPLPPPPFKCSKRYFEEWAIFDAASLACHFQKQMCFRITLGNKQFQPFRIDWFRSQTSWSDSDIPIF</sequence>
<dbReference type="EMBL" id="BPLQ01003353">
    <property type="protein sequence ID" value="GIX99902.1"/>
    <property type="molecule type" value="Genomic_DNA"/>
</dbReference>
<name>A0AAV4PQI0_9ARAC</name>
<protein>
    <recommendedName>
        <fullName evidence="4">Secreted protein</fullName>
    </recommendedName>
</protein>
<comment type="caution">
    <text evidence="2">The sequence shown here is derived from an EMBL/GenBank/DDBJ whole genome shotgun (WGS) entry which is preliminary data.</text>
</comment>
<keyword evidence="3" id="KW-1185">Reference proteome</keyword>
<evidence type="ECO:0008006" key="4">
    <source>
        <dbReference type="Google" id="ProtNLM"/>
    </source>
</evidence>
<proteinExistence type="predicted"/>
<accession>A0AAV4PQI0</accession>
<dbReference type="AlphaFoldDB" id="A0AAV4PQI0"/>